<evidence type="ECO:0000259" key="5">
    <source>
        <dbReference type="Pfam" id="PF01011"/>
    </source>
</evidence>
<evidence type="ECO:0000256" key="2">
    <source>
        <dbReference type="ARBA" id="ARBA00008156"/>
    </source>
</evidence>
<reference evidence="7" key="1">
    <citation type="submission" date="2017-08" db="EMBL/GenBank/DDBJ databases">
        <title>A dynamic microbial community with high functional redundancy inhabits the cold, oxic subseafloor aquifer.</title>
        <authorList>
            <person name="Tully B.J."/>
            <person name="Wheat C.G."/>
            <person name="Glazer B.T."/>
            <person name="Huber J.A."/>
        </authorList>
    </citation>
    <scope>NUCLEOTIDE SEQUENCE [LARGE SCALE GENOMIC DNA]</scope>
</reference>
<feature type="domain" description="Pyrrolo-quinoline quinone repeat" evidence="5">
    <location>
        <begin position="44"/>
        <end position="655"/>
    </location>
</feature>
<feature type="chain" id="PRO_5012427101" description="Pyrrolo-quinoline quinone repeat domain-containing protein" evidence="4">
    <location>
        <begin position="39"/>
        <end position="679"/>
    </location>
</feature>
<dbReference type="InterPro" id="IPR011047">
    <property type="entry name" value="Quinoprotein_ADH-like_sf"/>
</dbReference>
<keyword evidence="4" id="KW-0732">Signal</keyword>
<dbReference type="InterPro" id="IPR002372">
    <property type="entry name" value="PQQ_rpt_dom"/>
</dbReference>
<dbReference type="SUPFAM" id="SSF50998">
    <property type="entry name" value="Quinoprotein alcohol dehydrogenase-like"/>
    <property type="match status" value="1"/>
</dbReference>
<feature type="signal peptide" evidence="4">
    <location>
        <begin position="1"/>
        <end position="38"/>
    </location>
</feature>
<dbReference type="Proteomes" id="UP000218327">
    <property type="component" value="Unassembled WGS sequence"/>
</dbReference>
<dbReference type="Gene3D" id="2.140.10.10">
    <property type="entry name" value="Quinoprotein alcohol dehydrogenase-like superfamily"/>
    <property type="match status" value="2"/>
</dbReference>
<evidence type="ECO:0000256" key="3">
    <source>
        <dbReference type="ARBA" id="ARBA00023002"/>
    </source>
</evidence>
<proteinExistence type="inferred from homology"/>
<comment type="caution">
    <text evidence="6">The sequence shown here is derived from an EMBL/GenBank/DDBJ whole genome shotgun (WGS) entry which is preliminary data.</text>
</comment>
<name>A0A2A5AZF8_9GAMM</name>
<evidence type="ECO:0000313" key="7">
    <source>
        <dbReference type="Proteomes" id="UP000218327"/>
    </source>
</evidence>
<dbReference type="GO" id="GO:0016491">
    <property type="term" value="F:oxidoreductase activity"/>
    <property type="evidence" value="ECO:0007669"/>
    <property type="project" value="UniProtKB-KW"/>
</dbReference>
<dbReference type="PANTHER" id="PTHR32303:SF4">
    <property type="entry name" value="QUINOPROTEIN GLUCOSE DEHYDROGENASE"/>
    <property type="match status" value="1"/>
</dbReference>
<sequence>MIKIRQCINPLLHHCSAPKALFSSCALFLALVASGASAQDTVEWTTLGNDFAHTRYSPADQITVENFNELEVAWQWDGSSFQAQSGRSTPSYINGRLYTVAGSRRHVIAIDPKTGETIWSYREPTTERYTYSMRADYGKGVGYGEVDGKGVIYIISPGFFLTALDAETGAPLVGFGKPVPIDGFPDTGVVDLIADLGHPYDPYKGIPLERGYITSSSPPIVVNGVVIVGNSAEQGYNQSRIENVAGDMLGYDAKTGEFLWKFNVIPQPGEYGHETWENDAWQYTGDVSSWAPISADLELGLVYIPTNGVTIDYYGGHHPGDNLYGTSLIALDAKTGERAWHFQIVHHDIWNFDIPTAPILLDVMTDQGLTPIVAQPTKQGLVYTFNRETGEPIWPIEEISFPASIVPGEKLATTQPIPTKPAPFDMQGLSVDTLVDFTPEIRAQAIAAVADFQLGPLFNPPLHRDNPLGKVSAMICPSGAVNITHPSVADPTSGILYVTSRSGCSARPLVTGEEADTYYDAPTGVTLSQYAAGRGGPTPRHPLGIPLWKPPYSRITAIDMNTGEHLWMIPTGETPDRIANLPELNGVDIGNTGTGNAVPMVATSTMLIYSDVTGDGTPHMFAIDKATGEEVGRVEVPAASRYGMSTWVHEGHQYVILQTGSTLTAMALPGAMQEQSQAH</sequence>
<keyword evidence="3" id="KW-0560">Oxidoreductase</keyword>
<comment type="similarity">
    <text evidence="2">Belongs to the bacterial PQQ dehydrogenase family.</text>
</comment>
<dbReference type="InterPro" id="IPR018391">
    <property type="entry name" value="PQQ_b-propeller_rpt"/>
</dbReference>
<evidence type="ECO:0000256" key="4">
    <source>
        <dbReference type="SAM" id="SignalP"/>
    </source>
</evidence>
<gene>
    <name evidence="6" type="ORF">COA96_09045</name>
</gene>
<dbReference type="AlphaFoldDB" id="A0A2A5AZF8"/>
<protein>
    <recommendedName>
        <fullName evidence="5">Pyrrolo-quinoline quinone repeat domain-containing protein</fullName>
    </recommendedName>
</protein>
<dbReference type="SMART" id="SM00564">
    <property type="entry name" value="PQQ"/>
    <property type="match status" value="6"/>
</dbReference>
<dbReference type="EMBL" id="NVVJ01000024">
    <property type="protein sequence ID" value="PCJ24659.1"/>
    <property type="molecule type" value="Genomic_DNA"/>
</dbReference>
<dbReference type="Pfam" id="PF01011">
    <property type="entry name" value="PQQ"/>
    <property type="match status" value="1"/>
</dbReference>
<accession>A0A2A5AZF8</accession>
<evidence type="ECO:0000256" key="1">
    <source>
        <dbReference type="ARBA" id="ARBA00001931"/>
    </source>
</evidence>
<comment type="cofactor">
    <cofactor evidence="1">
        <name>pyrroloquinoline quinone</name>
        <dbReference type="ChEBI" id="CHEBI:58442"/>
    </cofactor>
</comment>
<organism evidence="6 7">
    <name type="scientific">SAR86 cluster bacterium</name>
    <dbReference type="NCBI Taxonomy" id="2030880"/>
    <lineage>
        <taxon>Bacteria</taxon>
        <taxon>Pseudomonadati</taxon>
        <taxon>Pseudomonadota</taxon>
        <taxon>Gammaproteobacteria</taxon>
        <taxon>SAR86 cluster</taxon>
    </lineage>
</organism>
<evidence type="ECO:0000313" key="6">
    <source>
        <dbReference type="EMBL" id="PCJ24659.1"/>
    </source>
</evidence>
<dbReference type="PANTHER" id="PTHR32303">
    <property type="entry name" value="QUINOPROTEIN ALCOHOL DEHYDROGENASE (CYTOCHROME C)"/>
    <property type="match status" value="1"/>
</dbReference>